<protein>
    <submittedName>
        <fullName evidence="3">Uncharacterized protein</fullName>
    </submittedName>
</protein>
<dbReference type="AlphaFoldDB" id="H2YPJ4"/>
<feature type="region of interest" description="Disordered" evidence="1">
    <location>
        <begin position="196"/>
        <end position="230"/>
    </location>
</feature>
<evidence type="ECO:0000313" key="3">
    <source>
        <dbReference type="Ensembl" id="ENSCSAVP00000007252.1"/>
    </source>
</evidence>
<dbReference type="Ensembl" id="ENSCSAVT00000007346.1">
    <property type="protein sequence ID" value="ENSCSAVP00000007252.1"/>
    <property type="gene ID" value="ENSCSAVG00000004330.1"/>
</dbReference>
<feature type="transmembrane region" description="Helical" evidence="2">
    <location>
        <begin position="131"/>
        <end position="159"/>
    </location>
</feature>
<proteinExistence type="predicted"/>
<name>H2YPJ4_CIOSA</name>
<evidence type="ECO:0000256" key="1">
    <source>
        <dbReference type="SAM" id="MobiDB-lite"/>
    </source>
</evidence>
<accession>H2YPJ4</accession>
<feature type="compositionally biased region" description="Polar residues" evidence="1">
    <location>
        <begin position="200"/>
        <end position="224"/>
    </location>
</feature>
<sequence>MSSPDTQHLVEGRQQCCAGSKYARIYNGIGITLIVLGCVAAVIAVIAIAFESQAYHHGDVLSGIWGGIIFIVTGTISVNAARKQTCALVLIGVTTVASGISAGVGLAMFGIELANTVRIGNNAWYRYSNYAVIVVLVAHGILAFIGFSGMIISIVNTVYGSYALCRDNSVKFSVTENKNGTPAVQVARSHTCHNAHRNEAQQTNEEVDRNTTTIPPQGFQQDTPQIPPPAYEVVQNVPETDA</sequence>
<dbReference type="PANTHER" id="PTHR23320:SF173">
    <property type="entry name" value="MARVEL DOMAIN-CONTAINING PROTEIN-RELATED"/>
    <property type="match status" value="1"/>
</dbReference>
<feature type="transmembrane region" description="Helical" evidence="2">
    <location>
        <begin position="62"/>
        <end position="81"/>
    </location>
</feature>
<dbReference type="PANTHER" id="PTHR23320">
    <property type="entry name" value="MEMBRANE-SPANNING 4-DOMAINS SUBFAMILY A MS4A -RELATED"/>
    <property type="match status" value="1"/>
</dbReference>
<reference evidence="4" key="1">
    <citation type="submission" date="2003-08" db="EMBL/GenBank/DDBJ databases">
        <authorList>
            <person name="Birren B."/>
            <person name="Nusbaum C."/>
            <person name="Abebe A."/>
            <person name="Abouelleil A."/>
            <person name="Adekoya E."/>
            <person name="Ait-zahra M."/>
            <person name="Allen N."/>
            <person name="Allen T."/>
            <person name="An P."/>
            <person name="Anderson M."/>
            <person name="Anderson S."/>
            <person name="Arachchi H."/>
            <person name="Armbruster J."/>
            <person name="Bachantsang P."/>
            <person name="Baldwin J."/>
            <person name="Barry A."/>
            <person name="Bayul T."/>
            <person name="Blitshsteyn B."/>
            <person name="Bloom T."/>
            <person name="Blye J."/>
            <person name="Boguslavskiy L."/>
            <person name="Borowsky M."/>
            <person name="Boukhgalter B."/>
            <person name="Brunache A."/>
            <person name="Butler J."/>
            <person name="Calixte N."/>
            <person name="Calvo S."/>
            <person name="Camarata J."/>
            <person name="Campo K."/>
            <person name="Chang J."/>
            <person name="Cheshatsang Y."/>
            <person name="Citroen M."/>
            <person name="Collymore A."/>
            <person name="Considine T."/>
            <person name="Cook A."/>
            <person name="Cooke P."/>
            <person name="Corum B."/>
            <person name="Cuomo C."/>
            <person name="David R."/>
            <person name="Dawoe T."/>
            <person name="Degray S."/>
            <person name="Dodge S."/>
            <person name="Dooley K."/>
            <person name="Dorje P."/>
            <person name="Dorjee K."/>
            <person name="Dorris L."/>
            <person name="Duffey N."/>
            <person name="Dupes A."/>
            <person name="Elkins T."/>
            <person name="Engels R."/>
            <person name="Erickson J."/>
            <person name="Farina A."/>
            <person name="Faro S."/>
            <person name="Ferreira P."/>
            <person name="Fischer H."/>
            <person name="Fitzgerald M."/>
            <person name="Foley K."/>
            <person name="Gage D."/>
            <person name="Galagan J."/>
            <person name="Gearin G."/>
            <person name="Gnerre S."/>
            <person name="Gnirke A."/>
            <person name="Goyette A."/>
            <person name="Graham J."/>
            <person name="Grandbois E."/>
            <person name="Gyaltsen K."/>
            <person name="Hafez N."/>
            <person name="Hagopian D."/>
            <person name="Hagos B."/>
            <person name="Hall J."/>
            <person name="Hatcher B."/>
            <person name="Heller A."/>
            <person name="Higgins H."/>
            <person name="Honan T."/>
            <person name="Horn A."/>
            <person name="Houde N."/>
            <person name="Hughes L."/>
            <person name="Hulme W."/>
            <person name="Husby E."/>
            <person name="Iliev I."/>
            <person name="Jaffe D."/>
            <person name="Jones C."/>
            <person name="Kamal M."/>
            <person name="Kamat A."/>
            <person name="Kamvysselis M."/>
            <person name="Karlsson E."/>
            <person name="Kells C."/>
            <person name="Kieu A."/>
            <person name="Kisner P."/>
            <person name="Kodira C."/>
            <person name="Kulbokas E."/>
            <person name="Labutti K."/>
            <person name="Lama D."/>
            <person name="Landers T."/>
            <person name="Leger J."/>
            <person name="Levine S."/>
            <person name="Lewis D."/>
            <person name="Lewis T."/>
            <person name="Lindblad-toh K."/>
            <person name="Liu X."/>
            <person name="Lokyitsang T."/>
            <person name="Lokyitsang Y."/>
            <person name="Lucien O."/>
            <person name="Lui A."/>
            <person name="Ma L.J."/>
            <person name="Mabbitt R."/>
            <person name="Macdonald J."/>
            <person name="Maclean C."/>
            <person name="Major J."/>
            <person name="Manning J."/>
            <person name="Marabella R."/>
            <person name="Maru K."/>
            <person name="Matthews C."/>
            <person name="Mauceli E."/>
            <person name="Mccarthy M."/>
            <person name="Mcdonough S."/>
            <person name="Mcghee T."/>
            <person name="Meldrim J."/>
            <person name="Meneus L."/>
            <person name="Mesirov J."/>
            <person name="Mihalev A."/>
            <person name="Mihova T."/>
            <person name="Mikkelsen T."/>
            <person name="Mlenga V."/>
            <person name="Moru K."/>
            <person name="Mozes J."/>
            <person name="Mulrain L."/>
            <person name="Munson G."/>
            <person name="Naylor J."/>
            <person name="Newes C."/>
            <person name="Nguyen C."/>
            <person name="Nguyen N."/>
            <person name="Nguyen T."/>
            <person name="Nicol R."/>
            <person name="Nielsen C."/>
            <person name="Nizzari M."/>
            <person name="Norbu C."/>
            <person name="Norbu N."/>
            <person name="O'donnell P."/>
            <person name="Okoawo O."/>
            <person name="O'leary S."/>
            <person name="Omotosho B."/>
            <person name="O'neill K."/>
            <person name="Osman S."/>
            <person name="Parker S."/>
            <person name="Perrin D."/>
            <person name="Phunkhang P."/>
            <person name="Piqani B."/>
            <person name="Purcell S."/>
            <person name="Rachupka T."/>
            <person name="Ramasamy U."/>
            <person name="Rameau R."/>
            <person name="Ray V."/>
            <person name="Raymond C."/>
            <person name="Retta R."/>
            <person name="Richardson S."/>
            <person name="Rise C."/>
            <person name="Rodriguez J."/>
            <person name="Rogers J."/>
            <person name="Rogov P."/>
            <person name="Rutman M."/>
            <person name="Schupbach R."/>
            <person name="Seaman C."/>
            <person name="Settipalli S."/>
            <person name="Sharpe T."/>
            <person name="Sheridan J."/>
            <person name="Sherpa N."/>
            <person name="Shi J."/>
            <person name="Smirnov S."/>
            <person name="Smith C."/>
            <person name="Sougnez C."/>
            <person name="Spencer B."/>
            <person name="Stalker J."/>
            <person name="Stange-thomann N."/>
            <person name="Stavropoulos S."/>
            <person name="Stetson K."/>
            <person name="Stone C."/>
            <person name="Stone S."/>
            <person name="Stubbs M."/>
            <person name="Talamas J."/>
            <person name="Tchuinga P."/>
            <person name="Tenzing P."/>
            <person name="Tesfaye S."/>
            <person name="Theodore J."/>
            <person name="Thoulutsang Y."/>
            <person name="Topham K."/>
            <person name="Towey S."/>
            <person name="Tsamla T."/>
            <person name="Tsomo N."/>
            <person name="Vallee D."/>
            <person name="Vassiliev H."/>
            <person name="Venkataraman V."/>
            <person name="Vinson J."/>
            <person name="Vo A."/>
            <person name="Wade C."/>
            <person name="Wang S."/>
            <person name="Wangchuk T."/>
            <person name="Wangdi T."/>
            <person name="Whittaker C."/>
            <person name="Wilkinson J."/>
            <person name="Wu Y."/>
            <person name="Wyman D."/>
            <person name="Yadav S."/>
            <person name="Yang S."/>
            <person name="Yang X."/>
            <person name="Yeager S."/>
            <person name="Yee E."/>
            <person name="Young G."/>
            <person name="Zainoun J."/>
            <person name="Zembeck L."/>
            <person name="Zimmer A."/>
            <person name="Zody M."/>
            <person name="Lander E."/>
        </authorList>
    </citation>
    <scope>NUCLEOTIDE SEQUENCE [LARGE SCALE GENOMIC DNA]</scope>
</reference>
<feature type="transmembrane region" description="Helical" evidence="2">
    <location>
        <begin position="29"/>
        <end position="50"/>
    </location>
</feature>
<dbReference type="InterPro" id="IPR030417">
    <property type="entry name" value="MS4A"/>
</dbReference>
<keyword evidence="2" id="KW-1133">Transmembrane helix</keyword>
<feature type="transmembrane region" description="Helical" evidence="2">
    <location>
        <begin position="88"/>
        <end position="111"/>
    </location>
</feature>
<evidence type="ECO:0000256" key="2">
    <source>
        <dbReference type="SAM" id="Phobius"/>
    </source>
</evidence>
<organism evidence="3 4">
    <name type="scientific">Ciona savignyi</name>
    <name type="common">Pacific transparent sea squirt</name>
    <dbReference type="NCBI Taxonomy" id="51511"/>
    <lineage>
        <taxon>Eukaryota</taxon>
        <taxon>Metazoa</taxon>
        <taxon>Chordata</taxon>
        <taxon>Tunicata</taxon>
        <taxon>Ascidiacea</taxon>
        <taxon>Phlebobranchia</taxon>
        <taxon>Cionidae</taxon>
        <taxon>Ciona</taxon>
    </lineage>
</organism>
<keyword evidence="2" id="KW-0812">Transmembrane</keyword>
<dbReference type="Proteomes" id="UP000007875">
    <property type="component" value="Unassembled WGS sequence"/>
</dbReference>
<evidence type="ECO:0000313" key="4">
    <source>
        <dbReference type="Proteomes" id="UP000007875"/>
    </source>
</evidence>
<dbReference type="OMA" id="CCAGSKY"/>
<dbReference type="HOGENOM" id="CLU_100252_0_0_1"/>
<reference evidence="3" key="3">
    <citation type="submission" date="2025-09" db="UniProtKB">
        <authorList>
            <consortium name="Ensembl"/>
        </authorList>
    </citation>
    <scope>IDENTIFICATION</scope>
</reference>
<keyword evidence="2" id="KW-0472">Membrane</keyword>
<dbReference type="InParanoid" id="H2YPJ4"/>
<reference evidence="3" key="2">
    <citation type="submission" date="2025-08" db="UniProtKB">
        <authorList>
            <consortium name="Ensembl"/>
        </authorList>
    </citation>
    <scope>IDENTIFICATION</scope>
</reference>
<keyword evidence="4" id="KW-1185">Reference proteome</keyword>